<comment type="caution">
    <text evidence="11">The sequence shown here is derived from an EMBL/GenBank/DDBJ whole genome shotgun (WGS) entry which is preliminary data.</text>
</comment>
<evidence type="ECO:0000313" key="12">
    <source>
        <dbReference type="Proteomes" id="UP000030437"/>
    </source>
</evidence>
<evidence type="ECO:0000256" key="5">
    <source>
        <dbReference type="ARBA" id="ARBA00022500"/>
    </source>
</evidence>
<dbReference type="NCBIfam" id="NF005826">
    <property type="entry name" value="PRK07718.1"/>
    <property type="match status" value="1"/>
</dbReference>
<protein>
    <recommendedName>
        <fullName evidence="10">Flagellar protein FliL</fullName>
    </recommendedName>
</protein>
<dbReference type="EMBL" id="JPVP01000051">
    <property type="protein sequence ID" value="KGR86422.1"/>
    <property type="molecule type" value="Genomic_DNA"/>
</dbReference>
<evidence type="ECO:0000256" key="4">
    <source>
        <dbReference type="ARBA" id="ARBA00022475"/>
    </source>
</evidence>
<evidence type="ECO:0000256" key="2">
    <source>
        <dbReference type="ARBA" id="ARBA00004162"/>
    </source>
</evidence>
<evidence type="ECO:0000256" key="7">
    <source>
        <dbReference type="ARBA" id="ARBA00022779"/>
    </source>
</evidence>
<dbReference type="GO" id="GO:0009425">
    <property type="term" value="C:bacterial-type flagellum basal body"/>
    <property type="evidence" value="ECO:0007669"/>
    <property type="project" value="InterPro"/>
</dbReference>
<dbReference type="PANTHER" id="PTHR35091:SF2">
    <property type="entry name" value="FLAGELLAR PROTEIN FLIL"/>
    <property type="match status" value="1"/>
</dbReference>
<dbReference type="GO" id="GO:0006935">
    <property type="term" value="P:chemotaxis"/>
    <property type="evidence" value="ECO:0007669"/>
    <property type="project" value="UniProtKB-KW"/>
</dbReference>
<feature type="transmembrane region" description="Helical" evidence="10">
    <location>
        <begin position="6"/>
        <end position="28"/>
    </location>
</feature>
<keyword evidence="12" id="KW-1185">Reference proteome</keyword>
<comment type="function">
    <text evidence="1 10">Controls the rotational direction of flagella during chemotaxis.</text>
</comment>
<dbReference type="GO" id="GO:0071978">
    <property type="term" value="P:bacterial-type flagellum-dependent swarming motility"/>
    <property type="evidence" value="ECO:0007669"/>
    <property type="project" value="TreeGrafter"/>
</dbReference>
<dbReference type="AlphaFoldDB" id="A0A0A3JHD4"/>
<keyword evidence="11" id="KW-0969">Cilium</keyword>
<sequence length="142" mass="16037">MKKNKLLTVMLIILAALLLLGVIFYVLLTKLNNEPEEKEASIEEIVLASVDIPEITTNLKDGHYARMQLKIQTDSEDAAGELTQRIFQVNNIVIQELSEMTEEDLQGKQGKVLFEKAIKAQVNELMQAGEVQKVYMTSFIIQ</sequence>
<gene>
    <name evidence="11" type="primary">fliL</name>
    <name evidence="11" type="ORF">CD32_05915</name>
</gene>
<dbReference type="STRING" id="1220589.CD32_05915"/>
<keyword evidence="9 10" id="KW-0472">Membrane</keyword>
<keyword evidence="11" id="KW-0966">Cell projection</keyword>
<dbReference type="OrthoDB" id="2381796at2"/>
<dbReference type="GO" id="GO:0005886">
    <property type="term" value="C:plasma membrane"/>
    <property type="evidence" value="ECO:0007669"/>
    <property type="project" value="UniProtKB-SubCell"/>
</dbReference>
<keyword evidence="5 10" id="KW-0145">Chemotaxis</keyword>
<keyword evidence="7 10" id="KW-0283">Flagellar rotation</keyword>
<name>A0A0A3JHD4_9BACI</name>
<keyword evidence="11" id="KW-0282">Flagellum</keyword>
<comment type="similarity">
    <text evidence="3 10">Belongs to the FliL family.</text>
</comment>
<accession>A0A0A3JHD4</accession>
<dbReference type="PANTHER" id="PTHR35091">
    <property type="entry name" value="FLAGELLAR PROTEIN FLIL"/>
    <property type="match status" value="1"/>
</dbReference>
<dbReference type="Proteomes" id="UP000030437">
    <property type="component" value="Unassembled WGS sequence"/>
</dbReference>
<evidence type="ECO:0000256" key="6">
    <source>
        <dbReference type="ARBA" id="ARBA00022692"/>
    </source>
</evidence>
<proteinExistence type="inferred from homology"/>
<evidence type="ECO:0000313" key="11">
    <source>
        <dbReference type="EMBL" id="KGR86422.1"/>
    </source>
</evidence>
<keyword evidence="6 10" id="KW-0812">Transmembrane</keyword>
<dbReference type="Pfam" id="PF03748">
    <property type="entry name" value="FliL"/>
    <property type="match status" value="1"/>
</dbReference>
<evidence type="ECO:0000256" key="8">
    <source>
        <dbReference type="ARBA" id="ARBA00022989"/>
    </source>
</evidence>
<dbReference type="InterPro" id="IPR005503">
    <property type="entry name" value="FliL"/>
</dbReference>
<evidence type="ECO:0000256" key="3">
    <source>
        <dbReference type="ARBA" id="ARBA00008281"/>
    </source>
</evidence>
<evidence type="ECO:0000256" key="10">
    <source>
        <dbReference type="RuleBase" id="RU364125"/>
    </source>
</evidence>
<evidence type="ECO:0000256" key="9">
    <source>
        <dbReference type="ARBA" id="ARBA00023136"/>
    </source>
</evidence>
<dbReference type="eggNOG" id="COG1580">
    <property type="taxonomic scope" value="Bacteria"/>
</dbReference>
<evidence type="ECO:0000256" key="1">
    <source>
        <dbReference type="ARBA" id="ARBA00002254"/>
    </source>
</evidence>
<keyword evidence="8 10" id="KW-1133">Transmembrane helix</keyword>
<organism evidence="11 12">
    <name type="scientific">Lysinibacillus odysseyi 34hs-1 = NBRC 100172</name>
    <dbReference type="NCBI Taxonomy" id="1220589"/>
    <lineage>
        <taxon>Bacteria</taxon>
        <taxon>Bacillati</taxon>
        <taxon>Bacillota</taxon>
        <taxon>Bacilli</taxon>
        <taxon>Bacillales</taxon>
        <taxon>Bacillaceae</taxon>
        <taxon>Lysinibacillus</taxon>
    </lineage>
</organism>
<reference evidence="11 12" key="1">
    <citation type="submission" date="2014-02" db="EMBL/GenBank/DDBJ databases">
        <title>Draft genome sequence of Lysinibacillus odysseyi NBRC 100172.</title>
        <authorList>
            <person name="Zhang F."/>
            <person name="Wang G."/>
            <person name="Zhang L."/>
        </authorList>
    </citation>
    <scope>NUCLEOTIDE SEQUENCE [LARGE SCALE GENOMIC DNA]</scope>
    <source>
        <strain evidence="11 12">NBRC 100172</strain>
    </source>
</reference>
<comment type="subcellular location">
    <subcellularLocation>
        <location evidence="2">Cell membrane</location>
        <topology evidence="2">Single-pass membrane protein</topology>
    </subcellularLocation>
</comment>
<dbReference type="RefSeq" id="WP_036152276.1">
    <property type="nucleotide sequence ID" value="NZ_AVCX01000014.1"/>
</dbReference>
<keyword evidence="4 10" id="KW-1003">Cell membrane</keyword>